<dbReference type="EMBL" id="JBHSBH010000002">
    <property type="protein sequence ID" value="MFC3994536.1"/>
    <property type="molecule type" value="Genomic_DNA"/>
</dbReference>
<evidence type="ECO:0000259" key="1">
    <source>
        <dbReference type="SMART" id="SM00829"/>
    </source>
</evidence>
<organism evidence="2 3">
    <name type="scientific">Nocardiopsis sediminis</name>
    <dbReference type="NCBI Taxonomy" id="1778267"/>
    <lineage>
        <taxon>Bacteria</taxon>
        <taxon>Bacillati</taxon>
        <taxon>Actinomycetota</taxon>
        <taxon>Actinomycetes</taxon>
        <taxon>Streptosporangiales</taxon>
        <taxon>Nocardiopsidaceae</taxon>
        <taxon>Nocardiopsis</taxon>
    </lineage>
</organism>
<dbReference type="SUPFAM" id="SSF51735">
    <property type="entry name" value="NAD(P)-binding Rossmann-fold domains"/>
    <property type="match status" value="1"/>
</dbReference>
<feature type="domain" description="Enoyl reductase (ER)" evidence="1">
    <location>
        <begin position="10"/>
        <end position="321"/>
    </location>
</feature>
<reference evidence="3" key="1">
    <citation type="journal article" date="2019" name="Int. J. Syst. Evol. Microbiol.">
        <title>The Global Catalogue of Microorganisms (GCM) 10K type strain sequencing project: providing services to taxonomists for standard genome sequencing and annotation.</title>
        <authorList>
            <consortium name="The Broad Institute Genomics Platform"/>
            <consortium name="The Broad Institute Genome Sequencing Center for Infectious Disease"/>
            <person name="Wu L."/>
            <person name="Ma J."/>
        </authorList>
    </citation>
    <scope>NUCLEOTIDE SEQUENCE [LARGE SCALE GENOMIC DNA]</scope>
    <source>
        <strain evidence="3">TBRC 1826</strain>
    </source>
</reference>
<dbReference type="Proteomes" id="UP001595847">
    <property type="component" value="Unassembled WGS sequence"/>
</dbReference>
<evidence type="ECO:0000313" key="2">
    <source>
        <dbReference type="EMBL" id="MFC3994536.1"/>
    </source>
</evidence>
<dbReference type="InterPro" id="IPR013149">
    <property type="entry name" value="ADH-like_C"/>
</dbReference>
<dbReference type="SUPFAM" id="SSF50129">
    <property type="entry name" value="GroES-like"/>
    <property type="match status" value="1"/>
</dbReference>
<dbReference type="InterPro" id="IPR013154">
    <property type="entry name" value="ADH-like_N"/>
</dbReference>
<dbReference type="Gene3D" id="3.90.180.10">
    <property type="entry name" value="Medium-chain alcohol dehydrogenases, catalytic domain"/>
    <property type="match status" value="1"/>
</dbReference>
<comment type="caution">
    <text evidence="2">The sequence shown here is derived from an EMBL/GenBank/DDBJ whole genome shotgun (WGS) entry which is preliminary data.</text>
</comment>
<name>A0ABV8FEI3_9ACTN</name>
<dbReference type="PROSITE" id="PS01162">
    <property type="entry name" value="QOR_ZETA_CRYSTAL"/>
    <property type="match status" value="1"/>
</dbReference>
<dbReference type="RefSeq" id="WP_378529413.1">
    <property type="nucleotide sequence ID" value="NZ_JBHSBH010000002.1"/>
</dbReference>
<keyword evidence="3" id="KW-1185">Reference proteome</keyword>
<dbReference type="Pfam" id="PF08240">
    <property type="entry name" value="ADH_N"/>
    <property type="match status" value="1"/>
</dbReference>
<dbReference type="InterPro" id="IPR020843">
    <property type="entry name" value="ER"/>
</dbReference>
<proteinExistence type="predicted"/>
<dbReference type="Gene3D" id="3.40.50.720">
    <property type="entry name" value="NAD(P)-binding Rossmann-like Domain"/>
    <property type="match status" value="1"/>
</dbReference>
<accession>A0ABV8FEI3</accession>
<gene>
    <name evidence="2" type="ORF">ACFOVU_01310</name>
</gene>
<dbReference type="PANTHER" id="PTHR43677:SF4">
    <property type="entry name" value="QUINONE OXIDOREDUCTASE-LIKE PROTEIN 2"/>
    <property type="match status" value="1"/>
</dbReference>
<dbReference type="InterPro" id="IPR036291">
    <property type="entry name" value="NAD(P)-bd_dom_sf"/>
</dbReference>
<dbReference type="InterPro" id="IPR002364">
    <property type="entry name" value="Quin_OxRdtase/zeta-crystal_CS"/>
</dbReference>
<protein>
    <submittedName>
        <fullName evidence="2">Zinc-binding alcohol dehydrogenase family protein</fullName>
    </submittedName>
</protein>
<dbReference type="InterPro" id="IPR011032">
    <property type="entry name" value="GroES-like_sf"/>
</dbReference>
<sequence length="323" mass="32290">MRAVRFHRYGPPGVLSLDDVPDPRPGPGEMVVRVAASGIGFADVQMRAGLMRAMLPDLPLPYSPGFEVAGTVSAVGPGGDPAMVGEQVVGATPGGGGYAELAILPAASAVSVPKGLDDRTAVALLGQGATAVGVAEAAGLGPGDTVLVEAAAGGVGSLLVQLAKRAGARVVATARGEEKLAVARSLGADDVVDYSEPGWDRRVRDAAGGGVSVVFEGTGGSVSEAAFDLLAPGGRMVVYGTAGGQAPSFDPAAVYQRRLTVVGFVSAMLPPERLALLRDGAFALGADGGLKPIIGAVMPLGQAAAAHQPFEDRKTIGKTILVP</sequence>
<evidence type="ECO:0000313" key="3">
    <source>
        <dbReference type="Proteomes" id="UP001595847"/>
    </source>
</evidence>
<dbReference type="SMART" id="SM00829">
    <property type="entry name" value="PKS_ER"/>
    <property type="match status" value="1"/>
</dbReference>
<dbReference type="InterPro" id="IPR051397">
    <property type="entry name" value="Zn-ADH-like_protein"/>
</dbReference>
<dbReference type="PANTHER" id="PTHR43677">
    <property type="entry name" value="SHORT-CHAIN DEHYDROGENASE/REDUCTASE"/>
    <property type="match status" value="1"/>
</dbReference>
<dbReference type="Pfam" id="PF00107">
    <property type="entry name" value="ADH_zinc_N"/>
    <property type="match status" value="1"/>
</dbReference>